<evidence type="ECO:0000256" key="2">
    <source>
        <dbReference type="ARBA" id="ARBA00004496"/>
    </source>
</evidence>
<evidence type="ECO:0000256" key="6">
    <source>
        <dbReference type="ARBA" id="ARBA00023121"/>
    </source>
</evidence>
<dbReference type="InterPro" id="IPR027267">
    <property type="entry name" value="AH/BAR_dom_sf"/>
</dbReference>
<evidence type="ECO:0000313" key="10">
    <source>
        <dbReference type="EMBL" id="KAJ3642155.1"/>
    </source>
</evidence>
<dbReference type="SUPFAM" id="SSF64268">
    <property type="entry name" value="PX domain"/>
    <property type="match status" value="1"/>
</dbReference>
<sequence>MASNNTSAVLDIVTESKEIASILKDHKDFDRSSICSGSTIDNSLVQSPSLESFSTIQDIENLSELNMDENSDLSVKIDNPQKHLETLETYITFRITTKVARIEYSDNEYIVRRRYNDFIWLRQKLVECHPFCIVPPLPGKHSLIGQLDRYSKDFILLRMKALNVFISRIVNHPILSCNEHFKVFLTAKQPDFSLHRRQRTNSENKIRTLSHSSSTHSALKNRHMEFDKTKTYLNVLSEKLSSIEKISSRINKERADFIVELNSYHPIFTTWATTEPELANMLQSIGNAVERNTSAQNMLVQSYATVIGNPIRDFVVYIDVVQETIKKRETFQYAYENSLEELNKRHSEKDKLIASSHNPSQQASGFSLWKQPSCDEKLEKLGVYIPQLLKKVEANQDSLECANESLRSDLEHWQLEKQQCLKKILLDFVNKQIEYYQATVSAWEHVTNELAPQNNVAVSK</sequence>
<dbReference type="SMART" id="SM00312">
    <property type="entry name" value="PX"/>
    <property type="match status" value="1"/>
</dbReference>
<dbReference type="GO" id="GO:0005769">
    <property type="term" value="C:early endosome"/>
    <property type="evidence" value="ECO:0007669"/>
    <property type="project" value="TreeGrafter"/>
</dbReference>
<keyword evidence="8" id="KW-0175">Coiled coil</keyword>
<dbReference type="GO" id="GO:0061709">
    <property type="term" value="P:reticulophagy"/>
    <property type="evidence" value="ECO:0007669"/>
    <property type="project" value="TreeGrafter"/>
</dbReference>
<evidence type="ECO:0000256" key="1">
    <source>
        <dbReference type="ARBA" id="ARBA00004184"/>
    </source>
</evidence>
<dbReference type="Proteomes" id="UP001168821">
    <property type="component" value="Unassembled WGS sequence"/>
</dbReference>
<evidence type="ECO:0000256" key="5">
    <source>
        <dbReference type="ARBA" id="ARBA00022490"/>
    </source>
</evidence>
<evidence type="ECO:0000313" key="11">
    <source>
        <dbReference type="Proteomes" id="UP001168821"/>
    </source>
</evidence>
<evidence type="ECO:0000256" key="7">
    <source>
        <dbReference type="ARBA" id="ARBA00023136"/>
    </source>
</evidence>
<dbReference type="EMBL" id="JALNTZ010000008">
    <property type="protein sequence ID" value="KAJ3642155.1"/>
    <property type="molecule type" value="Genomic_DNA"/>
</dbReference>
<dbReference type="Gene3D" id="1.20.1270.60">
    <property type="entry name" value="Arfaptin homology (AH) domain/BAR domain"/>
    <property type="match status" value="1"/>
</dbReference>
<dbReference type="PANTHER" id="PTHR45949:SF2">
    <property type="entry name" value="SORTING NEXIN-4"/>
    <property type="match status" value="1"/>
</dbReference>
<keyword evidence="6" id="KW-0446">Lipid-binding</keyword>
<dbReference type="PANTHER" id="PTHR45949">
    <property type="entry name" value="SORTING NEXIN-4"/>
    <property type="match status" value="1"/>
</dbReference>
<dbReference type="GO" id="GO:0000422">
    <property type="term" value="P:autophagy of mitochondrion"/>
    <property type="evidence" value="ECO:0007669"/>
    <property type="project" value="TreeGrafter"/>
</dbReference>
<gene>
    <name evidence="10" type="ORF">Zmor_024964</name>
</gene>
<dbReference type="PROSITE" id="PS50195">
    <property type="entry name" value="PX"/>
    <property type="match status" value="1"/>
</dbReference>
<dbReference type="GO" id="GO:0034727">
    <property type="term" value="P:piecemeal microautophagy of the nucleus"/>
    <property type="evidence" value="ECO:0007669"/>
    <property type="project" value="TreeGrafter"/>
</dbReference>
<proteinExistence type="inferred from homology"/>
<keyword evidence="5" id="KW-0963">Cytoplasm</keyword>
<reference evidence="10" key="1">
    <citation type="journal article" date="2023" name="G3 (Bethesda)">
        <title>Whole genome assemblies of Zophobas morio and Tenebrio molitor.</title>
        <authorList>
            <person name="Kaur S."/>
            <person name="Stinson S.A."/>
            <person name="diCenzo G.C."/>
        </authorList>
    </citation>
    <scope>NUCLEOTIDE SEQUENCE</scope>
    <source>
        <strain evidence="10">QUZm001</strain>
    </source>
</reference>
<evidence type="ECO:0000259" key="9">
    <source>
        <dbReference type="PROSITE" id="PS50195"/>
    </source>
</evidence>
<organism evidence="10 11">
    <name type="scientific">Zophobas morio</name>
    <dbReference type="NCBI Taxonomy" id="2755281"/>
    <lineage>
        <taxon>Eukaryota</taxon>
        <taxon>Metazoa</taxon>
        <taxon>Ecdysozoa</taxon>
        <taxon>Arthropoda</taxon>
        <taxon>Hexapoda</taxon>
        <taxon>Insecta</taxon>
        <taxon>Pterygota</taxon>
        <taxon>Neoptera</taxon>
        <taxon>Endopterygota</taxon>
        <taxon>Coleoptera</taxon>
        <taxon>Polyphaga</taxon>
        <taxon>Cucujiformia</taxon>
        <taxon>Tenebrionidae</taxon>
        <taxon>Zophobas</taxon>
    </lineage>
</organism>
<keyword evidence="7" id="KW-0472">Membrane</keyword>
<dbReference type="InterPro" id="IPR036871">
    <property type="entry name" value="PX_dom_sf"/>
</dbReference>
<keyword evidence="11" id="KW-1185">Reference proteome</keyword>
<protein>
    <recommendedName>
        <fullName evidence="9">PX domain-containing protein</fullName>
    </recommendedName>
</protein>
<dbReference type="GO" id="GO:0035091">
    <property type="term" value="F:phosphatidylinositol binding"/>
    <property type="evidence" value="ECO:0007669"/>
    <property type="project" value="InterPro"/>
</dbReference>
<dbReference type="CDD" id="cd06860">
    <property type="entry name" value="PX_SNX7_30_like"/>
    <property type="match status" value="1"/>
</dbReference>
<accession>A0AA38M358</accession>
<comment type="caution">
    <text evidence="10">The sequence shown here is derived from an EMBL/GenBank/DDBJ whole genome shotgun (WGS) entry which is preliminary data.</text>
</comment>
<dbReference type="InterPro" id="IPR015404">
    <property type="entry name" value="Vps5_C"/>
</dbReference>
<dbReference type="GO" id="GO:0032456">
    <property type="term" value="P:endocytic recycling"/>
    <property type="evidence" value="ECO:0007669"/>
    <property type="project" value="TreeGrafter"/>
</dbReference>
<dbReference type="GO" id="GO:0000407">
    <property type="term" value="C:phagophore assembly site"/>
    <property type="evidence" value="ECO:0007669"/>
    <property type="project" value="TreeGrafter"/>
</dbReference>
<dbReference type="Gene3D" id="3.30.1520.10">
    <property type="entry name" value="Phox-like domain"/>
    <property type="match status" value="1"/>
</dbReference>
<comment type="similarity">
    <text evidence="3">Belongs to the sorting nexin family.</text>
</comment>
<dbReference type="GO" id="GO:0015031">
    <property type="term" value="P:protein transport"/>
    <property type="evidence" value="ECO:0007669"/>
    <property type="project" value="TreeGrafter"/>
</dbReference>
<feature type="coiled-coil region" evidence="8">
    <location>
        <begin position="389"/>
        <end position="423"/>
    </location>
</feature>
<evidence type="ECO:0000256" key="8">
    <source>
        <dbReference type="SAM" id="Coils"/>
    </source>
</evidence>
<dbReference type="InterPro" id="IPR001683">
    <property type="entry name" value="PX_dom"/>
</dbReference>
<comment type="subcellular location">
    <subcellularLocation>
        <location evidence="2">Cytoplasm</location>
    </subcellularLocation>
    <subcellularLocation>
        <location evidence="1">Endomembrane system</location>
        <topology evidence="1">Peripheral membrane protein</topology>
    </subcellularLocation>
</comment>
<name>A0AA38M358_9CUCU</name>
<feature type="domain" description="PX" evidence="9">
    <location>
        <begin position="71"/>
        <end position="192"/>
    </location>
</feature>
<dbReference type="AlphaFoldDB" id="A0AA38M358"/>
<dbReference type="Pfam" id="PF00787">
    <property type="entry name" value="PX"/>
    <property type="match status" value="1"/>
</dbReference>
<evidence type="ECO:0000256" key="4">
    <source>
        <dbReference type="ARBA" id="ARBA00022448"/>
    </source>
</evidence>
<keyword evidence="4" id="KW-0813">Transport</keyword>
<dbReference type="SUPFAM" id="SSF103657">
    <property type="entry name" value="BAR/IMD domain-like"/>
    <property type="match status" value="1"/>
</dbReference>
<dbReference type="Pfam" id="PF09325">
    <property type="entry name" value="Vps5"/>
    <property type="match status" value="1"/>
</dbReference>
<evidence type="ECO:0000256" key="3">
    <source>
        <dbReference type="ARBA" id="ARBA00010883"/>
    </source>
</evidence>